<dbReference type="SUPFAM" id="SSF56672">
    <property type="entry name" value="DNA/RNA polymerases"/>
    <property type="match status" value="1"/>
</dbReference>
<keyword evidence="6 15" id="KW-0548">Nucleotidyltransferase</keyword>
<accession>B0MAH2</accession>
<evidence type="ECO:0000256" key="13">
    <source>
        <dbReference type="ARBA" id="ARBA00023204"/>
    </source>
</evidence>
<organism evidence="17 18">
    <name type="scientific">Anaerostipes caccae (strain DSM 14662 / CCUG 47493 / JCM 13470 / NCIMB 13811 / L1-92)</name>
    <dbReference type="NCBI Taxonomy" id="411490"/>
    <lineage>
        <taxon>Bacteria</taxon>
        <taxon>Bacillati</taxon>
        <taxon>Bacillota</taxon>
        <taxon>Clostridia</taxon>
        <taxon>Lachnospirales</taxon>
        <taxon>Lachnospiraceae</taxon>
        <taxon>Anaerostipes</taxon>
    </lineage>
</organism>
<keyword evidence="11 15" id="KW-0239">DNA-directed DNA polymerase</keyword>
<dbReference type="InterPro" id="IPR050116">
    <property type="entry name" value="DNA_polymerase-Y"/>
</dbReference>
<keyword evidence="13 15" id="KW-0234">DNA repair</keyword>
<dbReference type="Pfam" id="PF11799">
    <property type="entry name" value="IMS_C"/>
    <property type="match status" value="1"/>
</dbReference>
<feature type="binding site" evidence="15">
    <location>
        <position position="12"/>
    </location>
    <ligand>
        <name>Mg(2+)</name>
        <dbReference type="ChEBI" id="CHEBI:18420"/>
    </ligand>
</feature>
<dbReference type="GO" id="GO:0005829">
    <property type="term" value="C:cytosol"/>
    <property type="evidence" value="ECO:0007669"/>
    <property type="project" value="TreeGrafter"/>
</dbReference>
<evidence type="ECO:0000313" key="17">
    <source>
        <dbReference type="EMBL" id="EDR98846.1"/>
    </source>
</evidence>
<feature type="domain" description="UmuC" evidence="16">
    <location>
        <begin position="8"/>
        <end position="197"/>
    </location>
</feature>
<dbReference type="Gene3D" id="3.40.1170.60">
    <property type="match status" value="1"/>
</dbReference>
<keyword evidence="9 15" id="KW-0227">DNA damage</keyword>
<dbReference type="Gene3D" id="3.30.70.270">
    <property type="match status" value="1"/>
</dbReference>
<dbReference type="GO" id="GO:0006261">
    <property type="term" value="P:DNA-templated DNA replication"/>
    <property type="evidence" value="ECO:0007669"/>
    <property type="project" value="UniProtKB-UniRule"/>
</dbReference>
<comment type="subcellular location">
    <subcellularLocation>
        <location evidence="1 15">Cytoplasm</location>
    </subcellularLocation>
</comment>
<keyword evidence="18" id="KW-1185">Reference proteome</keyword>
<keyword evidence="12 15" id="KW-0238">DNA-binding</keyword>
<dbReference type="InterPro" id="IPR053848">
    <property type="entry name" value="IMS_HHH_1"/>
</dbReference>
<comment type="subunit">
    <text evidence="15">Monomer.</text>
</comment>
<feature type="site" description="Substrate discrimination" evidence="15">
    <location>
        <position position="17"/>
    </location>
</feature>
<dbReference type="GO" id="GO:0003887">
    <property type="term" value="F:DNA-directed DNA polymerase activity"/>
    <property type="evidence" value="ECO:0007669"/>
    <property type="project" value="UniProtKB-UniRule"/>
</dbReference>
<proteinExistence type="inferred from homology"/>
<dbReference type="GO" id="GO:0042276">
    <property type="term" value="P:error-prone translesion synthesis"/>
    <property type="evidence" value="ECO:0007669"/>
    <property type="project" value="TreeGrafter"/>
</dbReference>
<dbReference type="EMBL" id="ABAX03000004">
    <property type="protein sequence ID" value="EDR98846.1"/>
    <property type="molecule type" value="Genomic_DNA"/>
</dbReference>
<dbReference type="Pfam" id="PF00817">
    <property type="entry name" value="IMS"/>
    <property type="match status" value="1"/>
</dbReference>
<evidence type="ECO:0000259" key="16">
    <source>
        <dbReference type="PROSITE" id="PS50173"/>
    </source>
</evidence>
<keyword evidence="5 15" id="KW-0808">Transferase</keyword>
<gene>
    <name evidence="15" type="primary">dinB</name>
    <name evidence="17" type="ORF">ANACAC_00547</name>
</gene>
<dbReference type="GO" id="GO:0006281">
    <property type="term" value="P:DNA repair"/>
    <property type="evidence" value="ECO:0007669"/>
    <property type="project" value="UniProtKB-UniRule"/>
</dbReference>
<evidence type="ECO:0000313" key="18">
    <source>
        <dbReference type="Proteomes" id="UP000004935"/>
    </source>
</evidence>
<sequence length="402" mass="45185">MIMSSRVIFHIDVNSAYLSWEAVYGISVRKDEVDLREVPSIIGGDESKRRGIVLAASIPAKKKGIRTAETVREALNKCPDLIIRPPCHGMYDKFSKAFLKEALKFSPVLEKFSIDEAFLDMTETVGQYKSPYEAACLLKDRIYEKLGFTVNIGVAPNKLLAKMASDFEKPNKVHTLFREEVPNKMWPLPVENLLFVGPATKKKLHNLGIRTIGELAHINPELLKSHIGNKHGIQIYEYANGIDRAPVEAQQADSKGYGNSITLPSDIDSLEEADTVVLSLAETVASRLRADRVKASCITVEIKDCQFRRSSHQKKLFAPTDITNEIVQAAKELYREKFRGTSVRLIGVRASDITKEEFAQMDFLSDKKKEKLRMLDQSIDAIRIKYGKDAVQRARFLGGKID</sequence>
<keyword evidence="8 15" id="KW-0479">Metal-binding</keyword>
<dbReference type="Gene3D" id="1.10.150.20">
    <property type="entry name" value="5' to 3' exonuclease, C-terminal subdomain"/>
    <property type="match status" value="1"/>
</dbReference>
<dbReference type="Proteomes" id="UP000004935">
    <property type="component" value="Unassembled WGS sequence"/>
</dbReference>
<keyword evidence="10 15" id="KW-0460">Magnesium</keyword>
<comment type="catalytic activity">
    <reaction evidence="14 15">
        <text>DNA(n) + a 2'-deoxyribonucleoside 5'-triphosphate = DNA(n+1) + diphosphate</text>
        <dbReference type="Rhea" id="RHEA:22508"/>
        <dbReference type="Rhea" id="RHEA-COMP:17339"/>
        <dbReference type="Rhea" id="RHEA-COMP:17340"/>
        <dbReference type="ChEBI" id="CHEBI:33019"/>
        <dbReference type="ChEBI" id="CHEBI:61560"/>
        <dbReference type="ChEBI" id="CHEBI:173112"/>
        <dbReference type="EC" id="2.7.7.7"/>
    </reaction>
</comment>
<name>B0MAH2_ANACD</name>
<feature type="binding site" evidence="15">
    <location>
        <position position="115"/>
    </location>
    <ligand>
        <name>Mg(2+)</name>
        <dbReference type="ChEBI" id="CHEBI:18420"/>
    </ligand>
</feature>
<dbReference type="STRING" id="411490.ANACAC_00547"/>
<evidence type="ECO:0000256" key="2">
    <source>
        <dbReference type="ARBA" id="ARBA00010945"/>
    </source>
</evidence>
<dbReference type="InterPro" id="IPR043502">
    <property type="entry name" value="DNA/RNA_pol_sf"/>
</dbReference>
<dbReference type="InterPro" id="IPR036775">
    <property type="entry name" value="DNA_pol_Y-fam_lit_finger_sf"/>
</dbReference>
<evidence type="ECO:0000256" key="14">
    <source>
        <dbReference type="ARBA" id="ARBA00049244"/>
    </source>
</evidence>
<evidence type="ECO:0000256" key="12">
    <source>
        <dbReference type="ARBA" id="ARBA00023125"/>
    </source>
</evidence>
<dbReference type="Gene3D" id="3.30.1490.100">
    <property type="entry name" value="DNA polymerase, Y-family, little finger domain"/>
    <property type="match status" value="1"/>
</dbReference>
<dbReference type="EC" id="2.7.7.7" evidence="15"/>
<dbReference type="GO" id="GO:0003684">
    <property type="term" value="F:damaged DNA binding"/>
    <property type="evidence" value="ECO:0007669"/>
    <property type="project" value="InterPro"/>
</dbReference>
<dbReference type="eggNOG" id="COG0389">
    <property type="taxonomic scope" value="Bacteria"/>
</dbReference>
<dbReference type="GO" id="GO:0000287">
    <property type="term" value="F:magnesium ion binding"/>
    <property type="evidence" value="ECO:0007669"/>
    <property type="project" value="UniProtKB-UniRule"/>
</dbReference>
<evidence type="ECO:0000256" key="3">
    <source>
        <dbReference type="ARBA" id="ARBA00022457"/>
    </source>
</evidence>
<dbReference type="PROSITE" id="PS50173">
    <property type="entry name" value="UMUC"/>
    <property type="match status" value="1"/>
</dbReference>
<evidence type="ECO:0000256" key="15">
    <source>
        <dbReference type="HAMAP-Rule" id="MF_01113"/>
    </source>
</evidence>
<dbReference type="AlphaFoldDB" id="B0MAH2"/>
<evidence type="ECO:0000256" key="1">
    <source>
        <dbReference type="ARBA" id="ARBA00004496"/>
    </source>
</evidence>
<feature type="active site" evidence="15">
    <location>
        <position position="116"/>
    </location>
</feature>
<dbReference type="CDD" id="cd03586">
    <property type="entry name" value="PolY_Pol_IV_kappa"/>
    <property type="match status" value="1"/>
</dbReference>
<evidence type="ECO:0000256" key="7">
    <source>
        <dbReference type="ARBA" id="ARBA00022705"/>
    </source>
</evidence>
<dbReference type="InterPro" id="IPR017961">
    <property type="entry name" value="DNA_pol_Y-fam_little_finger"/>
</dbReference>
<reference evidence="17" key="1">
    <citation type="submission" date="2007-11" db="EMBL/GenBank/DDBJ databases">
        <authorList>
            <person name="Fulton L."/>
            <person name="Clifton S."/>
            <person name="Fulton B."/>
            <person name="Xu J."/>
            <person name="Minx P."/>
            <person name="Pepin K.H."/>
            <person name="Johnson M."/>
            <person name="Thiruvilangam P."/>
            <person name="Bhonagiri V."/>
            <person name="Nash W.E."/>
            <person name="Mardis E.R."/>
            <person name="Wilson R.K."/>
        </authorList>
    </citation>
    <scope>NUCLEOTIDE SEQUENCE [LARGE SCALE GENOMIC DNA]</scope>
    <source>
        <strain evidence="17">DSM 14662</strain>
    </source>
</reference>
<comment type="cofactor">
    <cofactor evidence="15">
        <name>Mg(2+)</name>
        <dbReference type="ChEBI" id="CHEBI:18420"/>
    </cofactor>
    <text evidence="15">Binds 2 magnesium ions per subunit.</text>
</comment>
<dbReference type="InterPro" id="IPR043128">
    <property type="entry name" value="Rev_trsase/Diguanyl_cyclase"/>
</dbReference>
<dbReference type="HAMAP" id="MF_01113">
    <property type="entry name" value="DNApol_IV"/>
    <property type="match status" value="1"/>
</dbReference>
<dbReference type="SUPFAM" id="SSF100879">
    <property type="entry name" value="Lesion bypass DNA polymerase (Y-family), little finger domain"/>
    <property type="match status" value="1"/>
</dbReference>
<protein>
    <recommendedName>
        <fullName evidence="15">DNA polymerase IV</fullName>
        <shortName evidence="15">Pol IV</shortName>
        <ecNumber evidence="15">2.7.7.7</ecNumber>
    </recommendedName>
</protein>
<dbReference type="GO" id="GO:0009432">
    <property type="term" value="P:SOS response"/>
    <property type="evidence" value="ECO:0007669"/>
    <property type="project" value="TreeGrafter"/>
</dbReference>
<comment type="function">
    <text evidence="15">Poorly processive, error-prone DNA polymerase involved in untargeted mutagenesis. Copies undamaged DNA at stalled replication forks, which arise in vivo from mismatched or misaligned primer ends. These misaligned primers can be extended by PolIV. Exhibits no 3'-5' exonuclease (proofreading) activity. May be involved in translesional synthesis, in conjunction with the beta clamp from PolIII.</text>
</comment>
<dbReference type="PANTHER" id="PTHR11076">
    <property type="entry name" value="DNA REPAIR POLYMERASE UMUC / TRANSFERASE FAMILY MEMBER"/>
    <property type="match status" value="1"/>
</dbReference>
<comment type="similarity">
    <text evidence="2 15">Belongs to the DNA polymerase type-Y family.</text>
</comment>
<evidence type="ECO:0000256" key="8">
    <source>
        <dbReference type="ARBA" id="ARBA00022723"/>
    </source>
</evidence>
<evidence type="ECO:0000256" key="10">
    <source>
        <dbReference type="ARBA" id="ARBA00022842"/>
    </source>
</evidence>
<dbReference type="InterPro" id="IPR001126">
    <property type="entry name" value="UmuC"/>
</dbReference>
<comment type="caution">
    <text evidence="17">The sequence shown here is derived from an EMBL/GenBank/DDBJ whole genome shotgun (WGS) entry which is preliminary data.</text>
</comment>
<dbReference type="PANTHER" id="PTHR11076:SF33">
    <property type="entry name" value="DNA POLYMERASE KAPPA"/>
    <property type="match status" value="1"/>
</dbReference>
<evidence type="ECO:0000256" key="4">
    <source>
        <dbReference type="ARBA" id="ARBA00022490"/>
    </source>
</evidence>
<evidence type="ECO:0000256" key="5">
    <source>
        <dbReference type="ARBA" id="ARBA00022679"/>
    </source>
</evidence>
<dbReference type="InterPro" id="IPR022880">
    <property type="entry name" value="DNApol_IV"/>
</dbReference>
<reference evidence="17" key="2">
    <citation type="submission" date="2013-11" db="EMBL/GenBank/DDBJ databases">
        <title>Draft genome sequence of Anaerostipes caccae (DSM 14662).</title>
        <authorList>
            <person name="Sudarsanam P."/>
            <person name="Ley R."/>
            <person name="Guruge J."/>
            <person name="Turnbaugh P.J."/>
            <person name="Mahowald M."/>
            <person name="Liep D."/>
            <person name="Gordon J."/>
        </authorList>
    </citation>
    <scope>NUCLEOTIDE SEQUENCE</scope>
    <source>
        <strain evidence="17">DSM 14662</strain>
    </source>
</reference>
<evidence type="ECO:0000256" key="11">
    <source>
        <dbReference type="ARBA" id="ARBA00022932"/>
    </source>
</evidence>
<keyword evidence="3 15" id="KW-0515">Mutator protein</keyword>
<keyword evidence="4 15" id="KW-0963">Cytoplasm</keyword>
<evidence type="ECO:0000256" key="6">
    <source>
        <dbReference type="ARBA" id="ARBA00022695"/>
    </source>
</evidence>
<dbReference type="HOGENOM" id="CLU_012348_1_1_9"/>
<dbReference type="Pfam" id="PF21999">
    <property type="entry name" value="IMS_HHH_1"/>
    <property type="match status" value="1"/>
</dbReference>
<evidence type="ECO:0000256" key="9">
    <source>
        <dbReference type="ARBA" id="ARBA00022763"/>
    </source>
</evidence>
<keyword evidence="7 15" id="KW-0235">DNA replication</keyword>